<organism evidence="2 3">
    <name type="scientific">Pseudomonas turukhanskensis</name>
    <dbReference type="NCBI Taxonomy" id="1806536"/>
    <lineage>
        <taxon>Bacteria</taxon>
        <taxon>Pseudomonadati</taxon>
        <taxon>Pseudomonadota</taxon>
        <taxon>Gammaproteobacteria</taxon>
        <taxon>Pseudomonadales</taxon>
        <taxon>Pseudomonadaceae</taxon>
        <taxon>Pseudomonas</taxon>
    </lineage>
</organism>
<comment type="caution">
    <text evidence="2">The sequence shown here is derived from an EMBL/GenBank/DDBJ whole genome shotgun (WGS) entry which is preliminary data.</text>
</comment>
<name>A0A9W6K3X6_9PSED</name>
<sequence length="418" mass="46792">MNKAAIILFSFLLPPLASAATPWKQWYGTYVRLEDDGNIACLSIDGGRNCDWNYPNAVPAASAPRLVCGADHKSKWSITGYETPRHWCNRAYADLYADWKAANYFGFDVYLSVNPAGELMCNSGDSMECWWNLPLGAPAPVKPVEPLACGPMSEAVWGAASNDPSHWCQQARRVTHELDYSHPMWANESFAYEKGWAGTGFGLSGSQRGAPEVMALKEKNGHKGLAIASVERSAEFMKRYANTIYGVPDKELQDDFMVYVKEPWTVEDEPVATMHVYLSRTNVTSLRMPVVFNIDGGTGRAWPGIWLTPSGIRMRTTRGDYYTYDTALNDKGRWWTLGLKVVAGGDLEYYAAPQWIASPFEPRFLRGKMNSLLGTTQYSLLRQNDATLMISNVMQEGLENIIGDIRYGVKTEGQKRRR</sequence>
<feature type="signal peptide" evidence="1">
    <location>
        <begin position="1"/>
        <end position="19"/>
    </location>
</feature>
<reference evidence="2" key="1">
    <citation type="journal article" date="2014" name="Int. J. Syst. Evol. Microbiol.">
        <title>Complete genome sequence of Corynebacterium casei LMG S-19264T (=DSM 44701T), isolated from a smear-ripened cheese.</title>
        <authorList>
            <consortium name="US DOE Joint Genome Institute (JGI-PGF)"/>
            <person name="Walter F."/>
            <person name="Albersmeier A."/>
            <person name="Kalinowski J."/>
            <person name="Ruckert C."/>
        </authorList>
    </citation>
    <scope>NUCLEOTIDE SEQUENCE</scope>
    <source>
        <strain evidence="2">VKM B-2935</strain>
    </source>
</reference>
<dbReference type="Proteomes" id="UP001143328">
    <property type="component" value="Unassembled WGS sequence"/>
</dbReference>
<gene>
    <name evidence="2" type="ORF">GCM10017655_08600</name>
</gene>
<keyword evidence="1" id="KW-0732">Signal</keyword>
<protein>
    <submittedName>
        <fullName evidence="2">Uncharacterized protein</fullName>
    </submittedName>
</protein>
<dbReference type="EMBL" id="BSFN01000002">
    <property type="protein sequence ID" value="GLK87798.1"/>
    <property type="molecule type" value="Genomic_DNA"/>
</dbReference>
<keyword evidence="3" id="KW-1185">Reference proteome</keyword>
<evidence type="ECO:0000313" key="3">
    <source>
        <dbReference type="Proteomes" id="UP001143328"/>
    </source>
</evidence>
<evidence type="ECO:0000313" key="2">
    <source>
        <dbReference type="EMBL" id="GLK87798.1"/>
    </source>
</evidence>
<feature type="chain" id="PRO_5040965110" evidence="1">
    <location>
        <begin position="20"/>
        <end position="418"/>
    </location>
</feature>
<reference evidence="2" key="2">
    <citation type="submission" date="2023-01" db="EMBL/GenBank/DDBJ databases">
        <authorList>
            <person name="Sun Q."/>
            <person name="Evtushenko L."/>
        </authorList>
    </citation>
    <scope>NUCLEOTIDE SEQUENCE</scope>
    <source>
        <strain evidence="2">VKM B-2935</strain>
    </source>
</reference>
<evidence type="ECO:0000256" key="1">
    <source>
        <dbReference type="SAM" id="SignalP"/>
    </source>
</evidence>
<dbReference type="RefSeq" id="WP_271194052.1">
    <property type="nucleotide sequence ID" value="NZ_BSFN01000002.1"/>
</dbReference>
<dbReference type="AlphaFoldDB" id="A0A9W6K3X6"/>
<accession>A0A9W6K3X6</accession>
<proteinExistence type="predicted"/>